<gene>
    <name evidence="3" type="ORF">QBC35DRAFT_508282</name>
</gene>
<dbReference type="AlphaFoldDB" id="A0AAN6WJY7"/>
<keyword evidence="1" id="KW-0812">Transmembrane</keyword>
<evidence type="ECO:0000259" key="2">
    <source>
        <dbReference type="Pfam" id="PF20237"/>
    </source>
</evidence>
<feature type="transmembrane region" description="Helical" evidence="1">
    <location>
        <begin position="48"/>
        <end position="68"/>
    </location>
</feature>
<feature type="transmembrane region" description="Helical" evidence="1">
    <location>
        <begin position="104"/>
        <end position="123"/>
    </location>
</feature>
<keyword evidence="1" id="KW-0472">Membrane</keyword>
<comment type="caution">
    <text evidence="3">The sequence shown here is derived from an EMBL/GenBank/DDBJ whole genome shotgun (WGS) entry which is preliminary data.</text>
</comment>
<evidence type="ECO:0000313" key="4">
    <source>
        <dbReference type="Proteomes" id="UP001302126"/>
    </source>
</evidence>
<sequence>MIASPGGFSTGFFPWFHEKIGQKLKKQSPDSVLGENIYSYDTSLLNGIAETIITVTAALLPATSIVVLSRLREEKYKDQMTAAFALFSTAFAIALATMTKARRIEVFIATAVFAAVNVALFVGV</sequence>
<evidence type="ECO:0000256" key="1">
    <source>
        <dbReference type="SAM" id="Phobius"/>
    </source>
</evidence>
<feature type="domain" description="DUF6594" evidence="2">
    <location>
        <begin position="12"/>
        <end position="118"/>
    </location>
</feature>
<dbReference type="EMBL" id="MU864559">
    <property type="protein sequence ID" value="KAK4183300.1"/>
    <property type="molecule type" value="Genomic_DNA"/>
</dbReference>
<keyword evidence="4" id="KW-1185">Reference proteome</keyword>
<proteinExistence type="predicted"/>
<dbReference type="InterPro" id="IPR046529">
    <property type="entry name" value="DUF6594"/>
</dbReference>
<evidence type="ECO:0000313" key="3">
    <source>
        <dbReference type="EMBL" id="KAK4183300.1"/>
    </source>
</evidence>
<dbReference type="Pfam" id="PF20237">
    <property type="entry name" value="DUF6594"/>
    <property type="match status" value="1"/>
</dbReference>
<dbReference type="PANTHER" id="PTHR34502">
    <property type="entry name" value="DUF6594 DOMAIN-CONTAINING PROTEIN-RELATED"/>
    <property type="match status" value="1"/>
</dbReference>
<protein>
    <recommendedName>
        <fullName evidence="2">DUF6594 domain-containing protein</fullName>
    </recommendedName>
</protein>
<reference evidence="3" key="1">
    <citation type="journal article" date="2023" name="Mol. Phylogenet. Evol.">
        <title>Genome-scale phylogeny and comparative genomics of the fungal order Sordariales.</title>
        <authorList>
            <person name="Hensen N."/>
            <person name="Bonometti L."/>
            <person name="Westerberg I."/>
            <person name="Brannstrom I.O."/>
            <person name="Guillou S."/>
            <person name="Cros-Aarteil S."/>
            <person name="Calhoun S."/>
            <person name="Haridas S."/>
            <person name="Kuo A."/>
            <person name="Mondo S."/>
            <person name="Pangilinan J."/>
            <person name="Riley R."/>
            <person name="LaButti K."/>
            <person name="Andreopoulos B."/>
            <person name="Lipzen A."/>
            <person name="Chen C."/>
            <person name="Yan M."/>
            <person name="Daum C."/>
            <person name="Ng V."/>
            <person name="Clum A."/>
            <person name="Steindorff A."/>
            <person name="Ohm R.A."/>
            <person name="Martin F."/>
            <person name="Silar P."/>
            <person name="Natvig D.O."/>
            <person name="Lalanne C."/>
            <person name="Gautier V."/>
            <person name="Ament-Velasquez S.L."/>
            <person name="Kruys A."/>
            <person name="Hutchinson M.I."/>
            <person name="Powell A.J."/>
            <person name="Barry K."/>
            <person name="Miller A.N."/>
            <person name="Grigoriev I.V."/>
            <person name="Debuchy R."/>
            <person name="Gladieux P."/>
            <person name="Hiltunen Thoren M."/>
            <person name="Johannesson H."/>
        </authorList>
    </citation>
    <scope>NUCLEOTIDE SEQUENCE</scope>
    <source>
        <strain evidence="3">PSN309</strain>
    </source>
</reference>
<dbReference type="PANTHER" id="PTHR34502:SF5">
    <property type="entry name" value="DUF6594 DOMAIN-CONTAINING PROTEIN"/>
    <property type="match status" value="1"/>
</dbReference>
<dbReference type="Proteomes" id="UP001302126">
    <property type="component" value="Unassembled WGS sequence"/>
</dbReference>
<accession>A0AAN6WJY7</accession>
<reference evidence="3" key="2">
    <citation type="submission" date="2023-05" db="EMBL/GenBank/DDBJ databases">
        <authorList>
            <consortium name="Lawrence Berkeley National Laboratory"/>
            <person name="Steindorff A."/>
            <person name="Hensen N."/>
            <person name="Bonometti L."/>
            <person name="Westerberg I."/>
            <person name="Brannstrom I.O."/>
            <person name="Guillou S."/>
            <person name="Cros-Aarteil S."/>
            <person name="Calhoun S."/>
            <person name="Haridas S."/>
            <person name="Kuo A."/>
            <person name="Mondo S."/>
            <person name="Pangilinan J."/>
            <person name="Riley R."/>
            <person name="Labutti K."/>
            <person name="Andreopoulos B."/>
            <person name="Lipzen A."/>
            <person name="Chen C."/>
            <person name="Yanf M."/>
            <person name="Daum C."/>
            <person name="Ng V."/>
            <person name="Clum A."/>
            <person name="Ohm R."/>
            <person name="Martin F."/>
            <person name="Silar P."/>
            <person name="Natvig D."/>
            <person name="Lalanne C."/>
            <person name="Gautier V."/>
            <person name="Ament-Velasquez S.L."/>
            <person name="Kruys A."/>
            <person name="Hutchinson M.I."/>
            <person name="Powell A.J."/>
            <person name="Barry K."/>
            <person name="Miller A.N."/>
            <person name="Grigoriev I.V."/>
            <person name="Debuchy R."/>
            <person name="Gladieux P."/>
            <person name="Thoren M.H."/>
            <person name="Johannesson H."/>
        </authorList>
    </citation>
    <scope>NUCLEOTIDE SEQUENCE</scope>
    <source>
        <strain evidence="3">PSN309</strain>
    </source>
</reference>
<name>A0AAN6WJY7_9PEZI</name>
<organism evidence="3 4">
    <name type="scientific">Podospora australis</name>
    <dbReference type="NCBI Taxonomy" id="1536484"/>
    <lineage>
        <taxon>Eukaryota</taxon>
        <taxon>Fungi</taxon>
        <taxon>Dikarya</taxon>
        <taxon>Ascomycota</taxon>
        <taxon>Pezizomycotina</taxon>
        <taxon>Sordariomycetes</taxon>
        <taxon>Sordariomycetidae</taxon>
        <taxon>Sordariales</taxon>
        <taxon>Podosporaceae</taxon>
        <taxon>Podospora</taxon>
    </lineage>
</organism>
<feature type="transmembrane region" description="Helical" evidence="1">
    <location>
        <begin position="80"/>
        <end position="98"/>
    </location>
</feature>
<keyword evidence="1" id="KW-1133">Transmembrane helix</keyword>